<keyword evidence="3" id="KW-1185">Reference proteome</keyword>
<sequence length="146" mass="16131">MAPKSNGERKGSSLEKRVVVGELEGGGGGGSKGAESIFEGEVGSFVCLEIEGSSEKCVTVDLVEQEEDGLNNENLHANEEIEISTSKDGLNSRCDDEDKESRWHGGLPLKCFWHKTEEPMEKSESEKELDVLWEEMDSQLRQGRNN</sequence>
<gene>
    <name evidence="2" type="ORF">RIF29_17621</name>
</gene>
<feature type="compositionally biased region" description="Basic and acidic residues" evidence="1">
    <location>
        <begin position="1"/>
        <end position="19"/>
    </location>
</feature>
<evidence type="ECO:0000256" key="1">
    <source>
        <dbReference type="SAM" id="MobiDB-lite"/>
    </source>
</evidence>
<dbReference type="Proteomes" id="UP001372338">
    <property type="component" value="Unassembled WGS sequence"/>
</dbReference>
<evidence type="ECO:0000313" key="3">
    <source>
        <dbReference type="Proteomes" id="UP001372338"/>
    </source>
</evidence>
<reference evidence="2 3" key="1">
    <citation type="submission" date="2024-01" db="EMBL/GenBank/DDBJ databases">
        <title>The genomes of 5 underutilized Papilionoideae crops provide insights into root nodulation and disease resistanc.</title>
        <authorList>
            <person name="Yuan L."/>
        </authorList>
    </citation>
    <scope>NUCLEOTIDE SEQUENCE [LARGE SCALE GENOMIC DNA]</scope>
    <source>
        <strain evidence="2">ZHUSHIDOU_FW_LH</strain>
        <tissue evidence="2">Leaf</tissue>
    </source>
</reference>
<evidence type="ECO:0000313" key="2">
    <source>
        <dbReference type="EMBL" id="KAK7276481.1"/>
    </source>
</evidence>
<feature type="region of interest" description="Disordered" evidence="1">
    <location>
        <begin position="1"/>
        <end position="35"/>
    </location>
</feature>
<name>A0AAN9FKU3_CROPI</name>
<dbReference type="EMBL" id="JAYWIO010000003">
    <property type="protein sequence ID" value="KAK7276481.1"/>
    <property type="molecule type" value="Genomic_DNA"/>
</dbReference>
<feature type="compositionally biased region" description="Gly residues" evidence="1">
    <location>
        <begin position="23"/>
        <end position="32"/>
    </location>
</feature>
<accession>A0AAN9FKU3</accession>
<proteinExistence type="predicted"/>
<comment type="caution">
    <text evidence="2">The sequence shown here is derived from an EMBL/GenBank/DDBJ whole genome shotgun (WGS) entry which is preliminary data.</text>
</comment>
<organism evidence="2 3">
    <name type="scientific">Crotalaria pallida</name>
    <name type="common">Smooth rattlebox</name>
    <name type="synonym">Crotalaria striata</name>
    <dbReference type="NCBI Taxonomy" id="3830"/>
    <lineage>
        <taxon>Eukaryota</taxon>
        <taxon>Viridiplantae</taxon>
        <taxon>Streptophyta</taxon>
        <taxon>Embryophyta</taxon>
        <taxon>Tracheophyta</taxon>
        <taxon>Spermatophyta</taxon>
        <taxon>Magnoliopsida</taxon>
        <taxon>eudicotyledons</taxon>
        <taxon>Gunneridae</taxon>
        <taxon>Pentapetalae</taxon>
        <taxon>rosids</taxon>
        <taxon>fabids</taxon>
        <taxon>Fabales</taxon>
        <taxon>Fabaceae</taxon>
        <taxon>Papilionoideae</taxon>
        <taxon>50 kb inversion clade</taxon>
        <taxon>genistoids sensu lato</taxon>
        <taxon>core genistoids</taxon>
        <taxon>Crotalarieae</taxon>
        <taxon>Crotalaria</taxon>
    </lineage>
</organism>
<protein>
    <submittedName>
        <fullName evidence="2">Uncharacterized protein</fullName>
    </submittedName>
</protein>
<dbReference type="AlphaFoldDB" id="A0AAN9FKU3"/>